<accession>A0AAW0PDD4</accession>
<evidence type="ECO:0000313" key="4">
    <source>
        <dbReference type="EMBL" id="KAK7921953.1"/>
    </source>
</evidence>
<feature type="domain" description="Myb/SANT-like DNA-binding" evidence="3">
    <location>
        <begin position="6"/>
        <end position="96"/>
    </location>
</feature>
<keyword evidence="1" id="KW-0175">Coiled coil</keyword>
<dbReference type="Pfam" id="PF13837">
    <property type="entry name" value="Myb_DNA-bind_4"/>
    <property type="match status" value="1"/>
</dbReference>
<evidence type="ECO:0000256" key="2">
    <source>
        <dbReference type="SAM" id="MobiDB-lite"/>
    </source>
</evidence>
<dbReference type="AlphaFoldDB" id="A0AAW0PDD4"/>
<evidence type="ECO:0000256" key="1">
    <source>
        <dbReference type="SAM" id="Coils"/>
    </source>
</evidence>
<organism evidence="4 5">
    <name type="scientific">Mugilogobius chulae</name>
    <name type="common">yellowstripe goby</name>
    <dbReference type="NCBI Taxonomy" id="88201"/>
    <lineage>
        <taxon>Eukaryota</taxon>
        <taxon>Metazoa</taxon>
        <taxon>Chordata</taxon>
        <taxon>Craniata</taxon>
        <taxon>Vertebrata</taxon>
        <taxon>Euteleostomi</taxon>
        <taxon>Actinopterygii</taxon>
        <taxon>Neopterygii</taxon>
        <taxon>Teleostei</taxon>
        <taxon>Neoteleostei</taxon>
        <taxon>Acanthomorphata</taxon>
        <taxon>Gobiaria</taxon>
        <taxon>Gobiiformes</taxon>
        <taxon>Gobioidei</taxon>
        <taxon>Gobiidae</taxon>
        <taxon>Gobionellinae</taxon>
        <taxon>Mugilogobius</taxon>
    </lineage>
</organism>
<feature type="coiled-coil region" evidence="1">
    <location>
        <begin position="196"/>
        <end position="235"/>
    </location>
</feature>
<feature type="compositionally biased region" description="Acidic residues" evidence="2">
    <location>
        <begin position="128"/>
        <end position="139"/>
    </location>
</feature>
<evidence type="ECO:0000313" key="5">
    <source>
        <dbReference type="Proteomes" id="UP001460270"/>
    </source>
</evidence>
<feature type="compositionally biased region" description="Acidic residues" evidence="2">
    <location>
        <begin position="150"/>
        <end position="160"/>
    </location>
</feature>
<comment type="caution">
    <text evidence="4">The sequence shown here is derived from an EMBL/GenBank/DDBJ whole genome shotgun (WGS) entry which is preliminary data.</text>
</comment>
<dbReference type="Proteomes" id="UP001460270">
    <property type="component" value="Unassembled WGS sequence"/>
</dbReference>
<keyword evidence="5" id="KW-1185">Reference proteome</keyword>
<proteinExistence type="predicted"/>
<name>A0AAW0PDD4_9GOBI</name>
<dbReference type="Gene3D" id="1.10.10.60">
    <property type="entry name" value="Homeodomain-like"/>
    <property type="match status" value="1"/>
</dbReference>
<dbReference type="InterPro" id="IPR044822">
    <property type="entry name" value="Myb_DNA-bind_4"/>
</dbReference>
<dbReference type="PANTHER" id="PTHR47595">
    <property type="entry name" value="HEAT SHOCK 70 KDA PROTEIN 14"/>
    <property type="match status" value="1"/>
</dbReference>
<gene>
    <name evidence="4" type="ORF">WMY93_008855</name>
</gene>
<dbReference type="EMBL" id="JBBPFD010000006">
    <property type="protein sequence ID" value="KAK7921953.1"/>
    <property type="molecule type" value="Genomic_DNA"/>
</dbReference>
<reference evidence="5" key="1">
    <citation type="submission" date="2024-04" db="EMBL/GenBank/DDBJ databases">
        <title>Salinicola lusitanus LLJ914,a marine bacterium isolated from the Okinawa Trough.</title>
        <authorList>
            <person name="Li J."/>
        </authorList>
    </citation>
    <scope>NUCLEOTIDE SEQUENCE [LARGE SCALE GENOMIC DNA]</scope>
</reference>
<sequence>MNCGQTWAKEEVECLIEIWADEHICAQLSSTHKNAEIYSIFSKQMRERGYLRSVEQCRTKTKKLRQQYIKIRDALSKTGSSTKVKDKFVWYDALDKILGTKPDVEPVDIVESFEDTETVEPSQSQDTDYQEGEDTEDDANISGTAVSVSEEADASLEDSDVSSVQSEPSGVGGKLEIPGAKSRKRKNKATGRNDDFSQYVAESKRLLEEMREAEARQLEQEQAVQEKILKAQEEANERSYSRVLCNMGLPISSYLLEHCNITIVLQNTTTFK</sequence>
<protein>
    <recommendedName>
        <fullName evidence="3">Myb/SANT-like DNA-binding domain-containing protein</fullName>
    </recommendedName>
</protein>
<dbReference type="FunFam" id="1.10.10.60:FF:000032">
    <property type="entry name" value="Zinc finger and SCAN domain-containing 20"/>
    <property type="match status" value="1"/>
</dbReference>
<feature type="region of interest" description="Disordered" evidence="2">
    <location>
        <begin position="113"/>
        <end position="195"/>
    </location>
</feature>
<evidence type="ECO:0000259" key="3">
    <source>
        <dbReference type="Pfam" id="PF13837"/>
    </source>
</evidence>
<dbReference type="PANTHER" id="PTHR47595:SF1">
    <property type="entry name" value="MYB_SANT-LIKE DNA-BINDING DOMAIN-CONTAINING PROTEIN"/>
    <property type="match status" value="1"/>
</dbReference>